<dbReference type="SFLD" id="SFLDS00003">
    <property type="entry name" value="Haloacid_Dehalogenase"/>
    <property type="match status" value="1"/>
</dbReference>
<gene>
    <name evidence="1" type="ORF">ACFFGH_24965</name>
</gene>
<evidence type="ECO:0000313" key="2">
    <source>
        <dbReference type="Proteomes" id="UP001589896"/>
    </source>
</evidence>
<dbReference type="GO" id="GO:0016787">
    <property type="term" value="F:hydrolase activity"/>
    <property type="evidence" value="ECO:0007669"/>
    <property type="project" value="UniProtKB-KW"/>
</dbReference>
<sequence length="205" mass="22903">MSISIPGRVVLFDYGEVISVSPSRQDRDELLTIAGVDPEPFWRAYDGHRDELDRGTLSVPQYWARIAEDVGAGWPLSTVHRMWTVDFRSWITVEPGTVDLIDRLHQGGTRIALLSNAGFDYSSPFRFSPMAQCFERMFVSAEMLSLKPDPEIYLEVARELAVEPEQLVFIDNKLVNVEGAAAVGMTAHHFTTADGLRAFLESLAA</sequence>
<keyword evidence="2" id="KW-1185">Reference proteome</keyword>
<name>A0ABV6RVT6_9GAMM</name>
<reference evidence="1 2" key="1">
    <citation type="submission" date="2024-09" db="EMBL/GenBank/DDBJ databases">
        <authorList>
            <person name="Sun Q."/>
            <person name="Mori K."/>
        </authorList>
    </citation>
    <scope>NUCLEOTIDE SEQUENCE [LARGE SCALE GENOMIC DNA]</scope>
    <source>
        <strain evidence="1 2">KCTC 23076</strain>
    </source>
</reference>
<dbReference type="Pfam" id="PF00702">
    <property type="entry name" value="Hydrolase"/>
    <property type="match status" value="1"/>
</dbReference>
<proteinExistence type="predicted"/>
<dbReference type="SUPFAM" id="SSF56784">
    <property type="entry name" value="HAD-like"/>
    <property type="match status" value="1"/>
</dbReference>
<keyword evidence="1" id="KW-0378">Hydrolase</keyword>
<dbReference type="EMBL" id="JBHLTG010000007">
    <property type="protein sequence ID" value="MFC0681093.1"/>
    <property type="molecule type" value="Genomic_DNA"/>
</dbReference>
<dbReference type="NCBIfam" id="TIGR01509">
    <property type="entry name" value="HAD-SF-IA-v3"/>
    <property type="match status" value="1"/>
</dbReference>
<dbReference type="Gene3D" id="3.40.50.1000">
    <property type="entry name" value="HAD superfamily/HAD-like"/>
    <property type="match status" value="1"/>
</dbReference>
<comment type="caution">
    <text evidence="1">The sequence shown here is derived from an EMBL/GenBank/DDBJ whole genome shotgun (WGS) entry which is preliminary data.</text>
</comment>
<accession>A0ABV6RVT6</accession>
<dbReference type="InterPro" id="IPR006439">
    <property type="entry name" value="HAD-SF_hydro_IA"/>
</dbReference>
<dbReference type="RefSeq" id="WP_386673400.1">
    <property type="nucleotide sequence ID" value="NZ_JBHLTG010000007.1"/>
</dbReference>
<dbReference type="PRINTS" id="PR00413">
    <property type="entry name" value="HADHALOGNASE"/>
</dbReference>
<dbReference type="InterPro" id="IPR036412">
    <property type="entry name" value="HAD-like_sf"/>
</dbReference>
<dbReference type="InterPro" id="IPR023214">
    <property type="entry name" value="HAD_sf"/>
</dbReference>
<dbReference type="Proteomes" id="UP001589896">
    <property type="component" value="Unassembled WGS sequence"/>
</dbReference>
<dbReference type="PANTHER" id="PTHR43611:SF3">
    <property type="entry name" value="FLAVIN MONONUCLEOTIDE HYDROLASE 1, CHLOROPLATIC"/>
    <property type="match status" value="1"/>
</dbReference>
<dbReference type="PANTHER" id="PTHR43611">
    <property type="entry name" value="ALPHA-D-GLUCOSE 1-PHOSPHATE PHOSPHATASE"/>
    <property type="match status" value="1"/>
</dbReference>
<dbReference type="CDD" id="cd02603">
    <property type="entry name" value="HAD_sEH-N_like"/>
    <property type="match status" value="1"/>
</dbReference>
<organism evidence="1 2">
    <name type="scientific">Lysobacter korlensis</name>
    <dbReference type="NCBI Taxonomy" id="553636"/>
    <lineage>
        <taxon>Bacteria</taxon>
        <taxon>Pseudomonadati</taxon>
        <taxon>Pseudomonadota</taxon>
        <taxon>Gammaproteobacteria</taxon>
        <taxon>Lysobacterales</taxon>
        <taxon>Lysobacteraceae</taxon>
        <taxon>Lysobacter</taxon>
    </lineage>
</organism>
<protein>
    <submittedName>
        <fullName evidence="1">HAD family hydrolase</fullName>
    </submittedName>
</protein>
<evidence type="ECO:0000313" key="1">
    <source>
        <dbReference type="EMBL" id="MFC0681093.1"/>
    </source>
</evidence>
<dbReference type="SFLD" id="SFLDG01129">
    <property type="entry name" value="C1.5:_HAD__Beta-PGM__Phosphata"/>
    <property type="match status" value="1"/>
</dbReference>